<evidence type="ECO:0000313" key="1">
    <source>
        <dbReference type="EMBL" id="KZN50814.1"/>
    </source>
</evidence>
<protein>
    <submittedName>
        <fullName evidence="1">Uncharacterized protein</fullName>
    </submittedName>
</protein>
<dbReference type="PATRIC" id="fig|1365251.3.peg.2240"/>
<dbReference type="AlphaFoldDB" id="A0A162AJ17"/>
<proteinExistence type="predicted"/>
<sequence>MRKFYELNINSLDTFPIKEKKIEGSTSPDLVFDFYIFPKIFINKQLVKKLLPYLKNNIELQEGAIELKHSDLKLNYSYLYIIGYENGSPIDINTHILRSEDNSSLFLSRELINEIRNQSKSNIIYRWH</sequence>
<dbReference type="Proteomes" id="UP000076503">
    <property type="component" value="Unassembled WGS sequence"/>
</dbReference>
<evidence type="ECO:0000313" key="2">
    <source>
        <dbReference type="Proteomes" id="UP000076503"/>
    </source>
</evidence>
<organism evidence="1 2">
    <name type="scientific">Pseudoalteromonas luteoviolacea H33</name>
    <dbReference type="NCBI Taxonomy" id="1365251"/>
    <lineage>
        <taxon>Bacteria</taxon>
        <taxon>Pseudomonadati</taxon>
        <taxon>Pseudomonadota</taxon>
        <taxon>Gammaproteobacteria</taxon>
        <taxon>Alteromonadales</taxon>
        <taxon>Pseudoalteromonadaceae</taxon>
        <taxon>Pseudoalteromonas</taxon>
    </lineage>
</organism>
<gene>
    <name evidence="1" type="ORF">N476_15095</name>
</gene>
<dbReference type="EMBL" id="AUXZ01000072">
    <property type="protein sequence ID" value="KZN50814.1"/>
    <property type="molecule type" value="Genomic_DNA"/>
</dbReference>
<reference evidence="1 2" key="1">
    <citation type="submission" date="2013-07" db="EMBL/GenBank/DDBJ databases">
        <title>Comparative Genomic and Metabolomic Analysis of Twelve Strains of Pseudoalteromonas luteoviolacea.</title>
        <authorList>
            <person name="Vynne N.G."/>
            <person name="Mansson M."/>
            <person name="Gram L."/>
        </authorList>
    </citation>
    <scope>NUCLEOTIDE SEQUENCE [LARGE SCALE GENOMIC DNA]</scope>
    <source>
        <strain evidence="1 2">H33</strain>
    </source>
</reference>
<accession>A0A162AJ17</accession>
<name>A0A162AJ17_9GAMM</name>
<comment type="caution">
    <text evidence="1">The sequence shown here is derived from an EMBL/GenBank/DDBJ whole genome shotgun (WGS) entry which is preliminary data.</text>
</comment>